<accession>A0ABX1TTG7</accession>
<evidence type="ECO:0000256" key="3">
    <source>
        <dbReference type="ARBA" id="ARBA00022475"/>
    </source>
</evidence>
<dbReference type="Pfam" id="PF09335">
    <property type="entry name" value="VTT_dom"/>
    <property type="match status" value="1"/>
</dbReference>
<dbReference type="Proteomes" id="UP000760480">
    <property type="component" value="Unassembled WGS sequence"/>
</dbReference>
<evidence type="ECO:0000256" key="2">
    <source>
        <dbReference type="ARBA" id="ARBA00010792"/>
    </source>
</evidence>
<evidence type="ECO:0000256" key="1">
    <source>
        <dbReference type="ARBA" id="ARBA00004651"/>
    </source>
</evidence>
<dbReference type="RefSeq" id="WP_169250512.1">
    <property type="nucleotide sequence ID" value="NZ_SPMZ01000082.1"/>
</dbReference>
<organism evidence="9 10">
    <name type="scientific">Candidatus Competibacter phosphatis</name>
    <dbReference type="NCBI Taxonomy" id="221280"/>
    <lineage>
        <taxon>Bacteria</taxon>
        <taxon>Pseudomonadati</taxon>
        <taxon>Pseudomonadota</taxon>
        <taxon>Gammaproteobacteria</taxon>
        <taxon>Candidatus Competibacteraceae</taxon>
        <taxon>Candidatus Competibacter</taxon>
    </lineage>
</organism>
<feature type="domain" description="VTT" evidence="8">
    <location>
        <begin position="49"/>
        <end position="173"/>
    </location>
</feature>
<keyword evidence="10" id="KW-1185">Reference proteome</keyword>
<feature type="transmembrane region" description="Helical" evidence="7">
    <location>
        <begin position="153"/>
        <end position="173"/>
    </location>
</feature>
<evidence type="ECO:0000256" key="6">
    <source>
        <dbReference type="ARBA" id="ARBA00023136"/>
    </source>
</evidence>
<comment type="similarity">
    <text evidence="2 7">Belongs to the DedA family.</text>
</comment>
<comment type="subcellular location">
    <subcellularLocation>
        <location evidence="1 7">Cell membrane</location>
        <topology evidence="1 7">Multi-pass membrane protein</topology>
    </subcellularLocation>
</comment>
<gene>
    <name evidence="9" type="ORF">E4P82_19815</name>
</gene>
<evidence type="ECO:0000256" key="4">
    <source>
        <dbReference type="ARBA" id="ARBA00022692"/>
    </source>
</evidence>
<keyword evidence="5 7" id="KW-1133">Transmembrane helix</keyword>
<evidence type="ECO:0000313" key="10">
    <source>
        <dbReference type="Proteomes" id="UP000760480"/>
    </source>
</evidence>
<evidence type="ECO:0000256" key="7">
    <source>
        <dbReference type="RuleBase" id="RU367016"/>
    </source>
</evidence>
<comment type="caution">
    <text evidence="9">The sequence shown here is derived from an EMBL/GenBank/DDBJ whole genome shotgun (WGS) entry which is preliminary data.</text>
</comment>
<dbReference type="EMBL" id="SPMZ01000082">
    <property type="protein sequence ID" value="NMQ21246.1"/>
    <property type="molecule type" value="Genomic_DNA"/>
</dbReference>
<dbReference type="NCBIfam" id="NF008102">
    <property type="entry name" value="PRK10847.1"/>
    <property type="match status" value="1"/>
</dbReference>
<dbReference type="InterPro" id="IPR032816">
    <property type="entry name" value="VTT_dom"/>
</dbReference>
<evidence type="ECO:0000259" key="8">
    <source>
        <dbReference type="Pfam" id="PF09335"/>
    </source>
</evidence>
<keyword evidence="6 7" id="KW-0472">Membrane</keyword>
<dbReference type="InterPro" id="IPR058127">
    <property type="entry name" value="DedA"/>
</dbReference>
<feature type="transmembrane region" description="Helical" evidence="7">
    <location>
        <begin position="28"/>
        <end position="49"/>
    </location>
</feature>
<dbReference type="PANTHER" id="PTHR30353">
    <property type="entry name" value="INNER MEMBRANE PROTEIN DEDA-RELATED"/>
    <property type="match status" value="1"/>
</dbReference>
<dbReference type="InterPro" id="IPR032818">
    <property type="entry name" value="DedA-like"/>
</dbReference>
<evidence type="ECO:0000313" key="9">
    <source>
        <dbReference type="EMBL" id="NMQ21246.1"/>
    </source>
</evidence>
<name>A0ABX1TTG7_9GAMM</name>
<dbReference type="PANTHER" id="PTHR30353:SF0">
    <property type="entry name" value="TRANSMEMBRANE PROTEIN"/>
    <property type="match status" value="1"/>
</dbReference>
<keyword evidence="4 7" id="KW-0812">Transmembrane</keyword>
<feature type="transmembrane region" description="Helical" evidence="7">
    <location>
        <begin position="185"/>
        <end position="205"/>
    </location>
</feature>
<sequence>MDFLTDLLSFFLHIDQHLRELAGQYGGWLYALLFLIVFCETGLVVTPFLPGDSLLFAAGSLAAIGAMDVHLLFLALATAAILGDTVNYAVGHYLGEKVFSPDARVLKQAYLDRTHQFFERHGGKTIIIARFVPIVRTFAPFVAGAGSMSYRHFLLYNVIGAIAWTASFLYGGYFFGNLPFVRQNFTLVILAIIILSIMPGVFEYWRHRRAEAEVRAE</sequence>
<keyword evidence="3 7" id="KW-1003">Cell membrane</keyword>
<feature type="transmembrane region" description="Helical" evidence="7">
    <location>
        <begin position="61"/>
        <end position="82"/>
    </location>
</feature>
<evidence type="ECO:0000256" key="5">
    <source>
        <dbReference type="ARBA" id="ARBA00022989"/>
    </source>
</evidence>
<feature type="transmembrane region" description="Helical" evidence="7">
    <location>
        <begin position="127"/>
        <end position="146"/>
    </location>
</feature>
<reference evidence="9 10" key="1">
    <citation type="submission" date="2019-03" db="EMBL/GenBank/DDBJ databases">
        <title>Metabolic reconstructions from genomes of highly enriched 'Candidatus Accumulibacter' and 'Candidatus Competibacter' bioreactor populations.</title>
        <authorList>
            <person name="Annavajhala M.K."/>
            <person name="Welles L."/>
            <person name="Abbas B."/>
            <person name="Sorokin D."/>
            <person name="Park H."/>
            <person name="Van Loosdrecht M."/>
            <person name="Chandran K."/>
        </authorList>
    </citation>
    <scope>NUCLEOTIDE SEQUENCE [LARGE SCALE GENOMIC DNA]</scope>
    <source>
        <strain evidence="9 10">SBR_G</strain>
    </source>
</reference>
<proteinExistence type="inferred from homology"/>
<protein>
    <submittedName>
        <fullName evidence="9">DedA family protein</fullName>
    </submittedName>
</protein>